<gene>
    <name evidence="2" type="ORF">FNC33_06070</name>
</gene>
<dbReference type="Proteomes" id="UP000469081">
    <property type="component" value="Unassembled WGS sequence"/>
</dbReference>
<feature type="transmembrane region" description="Helical" evidence="1">
    <location>
        <begin position="96"/>
        <end position="115"/>
    </location>
</feature>
<feature type="transmembrane region" description="Helical" evidence="1">
    <location>
        <begin position="127"/>
        <end position="147"/>
    </location>
</feature>
<dbReference type="InterPro" id="IPR021836">
    <property type="entry name" value="DUF3429"/>
</dbReference>
<dbReference type="AlphaFoldDB" id="A0A6I4RVR8"/>
<reference evidence="2 3" key="1">
    <citation type="submission" date="2019-06" db="EMBL/GenBank/DDBJ databases">
        <title>Phylogeography and genetic diversity of Francisella tularensis subsp. holarctica in France (1947-2018).</title>
        <authorList>
            <person name="Kevin M."/>
            <person name="Madani N."/>
            <person name="Maurin M."/>
        </authorList>
    </citation>
    <scope>NUCLEOTIDE SEQUENCE [LARGE SCALE GENOMIC DNA]</scope>
    <source>
        <strain evidence="2 3">ATCC 15482</strain>
    </source>
</reference>
<accession>A0A6I4RVR8</accession>
<evidence type="ECO:0000256" key="1">
    <source>
        <dbReference type="SAM" id="Phobius"/>
    </source>
</evidence>
<protein>
    <submittedName>
        <fullName evidence="2">DUF3429 domain-containing protein</fullName>
    </submittedName>
</protein>
<evidence type="ECO:0000313" key="2">
    <source>
        <dbReference type="EMBL" id="MWZ40112.1"/>
    </source>
</evidence>
<feature type="transmembrane region" description="Helical" evidence="1">
    <location>
        <begin position="42"/>
        <end position="60"/>
    </location>
</feature>
<name>A0A6I4RVR8_FRATU</name>
<evidence type="ECO:0000313" key="3">
    <source>
        <dbReference type="Proteomes" id="UP000469081"/>
    </source>
</evidence>
<feature type="transmembrane region" description="Helical" evidence="1">
    <location>
        <begin position="7"/>
        <end position="30"/>
    </location>
</feature>
<keyword evidence="1" id="KW-0472">Membrane</keyword>
<feature type="transmembrane region" description="Helical" evidence="1">
    <location>
        <begin position="72"/>
        <end position="90"/>
    </location>
</feature>
<organism evidence="2 3">
    <name type="scientific">Francisella tularensis</name>
    <dbReference type="NCBI Taxonomy" id="263"/>
    <lineage>
        <taxon>Bacteria</taxon>
        <taxon>Pseudomonadati</taxon>
        <taxon>Pseudomonadota</taxon>
        <taxon>Gammaproteobacteria</taxon>
        <taxon>Thiotrichales</taxon>
        <taxon>Francisellaceae</taxon>
        <taxon>Francisella</taxon>
    </lineage>
</organism>
<keyword evidence="1" id="KW-0812">Transmembrane</keyword>
<dbReference type="RefSeq" id="WP_003041217.1">
    <property type="nucleotide sequence ID" value="NZ_VJEZ01000007.1"/>
</dbReference>
<sequence length="148" mass="17239">MKNQKSIDVYLAYSGLIPFLFFTICLLFNYKYTLIFGNTIQALSIYGLIIASFLAGTHWGRQINIESPIVKLFLQISSNINVITIWFAYLNLNSKYFILLLIIEFLVLLKIDYYIYKLKITSSRYFLYIRLPITIAVVILLAISWSLI</sequence>
<dbReference type="EMBL" id="VJEZ01000007">
    <property type="protein sequence ID" value="MWZ40112.1"/>
    <property type="molecule type" value="Genomic_DNA"/>
</dbReference>
<dbReference type="Pfam" id="PF11911">
    <property type="entry name" value="DUF3429"/>
    <property type="match status" value="1"/>
</dbReference>
<keyword evidence="1" id="KW-1133">Transmembrane helix</keyword>
<proteinExistence type="predicted"/>
<comment type="caution">
    <text evidence="2">The sequence shown here is derived from an EMBL/GenBank/DDBJ whole genome shotgun (WGS) entry which is preliminary data.</text>
</comment>